<evidence type="ECO:0000256" key="6">
    <source>
        <dbReference type="ARBA" id="ARBA00023163"/>
    </source>
</evidence>
<dbReference type="InterPro" id="IPR037914">
    <property type="entry name" value="SpoVT-AbrB_sf"/>
</dbReference>
<evidence type="ECO:0000256" key="1">
    <source>
        <dbReference type="ARBA" id="ARBA00013860"/>
    </source>
</evidence>
<reference evidence="10" key="1">
    <citation type="journal article" date="2019" name="Int. J. Syst. Evol. Microbiol.">
        <title>The Global Catalogue of Microorganisms (GCM) 10K type strain sequencing project: providing services to taxonomists for standard genome sequencing and annotation.</title>
        <authorList>
            <consortium name="The Broad Institute Genomics Platform"/>
            <consortium name="The Broad Institute Genome Sequencing Center for Infectious Disease"/>
            <person name="Wu L."/>
            <person name="Ma J."/>
        </authorList>
    </citation>
    <scope>NUCLEOTIDE SEQUENCE [LARGE SCALE GENOMIC DNA]</scope>
    <source>
        <strain evidence="10">CGMCC 1.12766</strain>
    </source>
</reference>
<comment type="subcellular location">
    <subcellularLocation>
        <location evidence="7">Cytoplasm</location>
        <location evidence="7">Nucleoid</location>
    </subcellularLocation>
</comment>
<proteinExistence type="inferred from homology"/>
<dbReference type="Pfam" id="PF02381">
    <property type="entry name" value="MraZ"/>
    <property type="match status" value="1"/>
</dbReference>
<dbReference type="SUPFAM" id="SSF89447">
    <property type="entry name" value="AbrB/MazE/MraZ-like"/>
    <property type="match status" value="1"/>
</dbReference>
<feature type="domain" description="SpoVT-AbrB" evidence="8">
    <location>
        <begin position="81"/>
        <end position="124"/>
    </location>
</feature>
<evidence type="ECO:0000256" key="5">
    <source>
        <dbReference type="ARBA" id="ARBA00023125"/>
    </source>
</evidence>
<dbReference type="InterPro" id="IPR038619">
    <property type="entry name" value="MraZ_sf"/>
</dbReference>
<keyword evidence="3" id="KW-0677">Repeat</keyword>
<dbReference type="InterPro" id="IPR035644">
    <property type="entry name" value="MraZ_C"/>
</dbReference>
<evidence type="ECO:0000256" key="7">
    <source>
        <dbReference type="HAMAP-Rule" id="MF_01008"/>
    </source>
</evidence>
<dbReference type="RefSeq" id="WP_188451871.1">
    <property type="nucleotide sequence ID" value="NZ_BMFS01000005.1"/>
</dbReference>
<evidence type="ECO:0000256" key="4">
    <source>
        <dbReference type="ARBA" id="ARBA00023015"/>
    </source>
</evidence>
<name>A0ABQ1XP90_9PROT</name>
<evidence type="ECO:0000256" key="2">
    <source>
        <dbReference type="ARBA" id="ARBA00022490"/>
    </source>
</evidence>
<dbReference type="CDD" id="cd16321">
    <property type="entry name" value="MraZ_C"/>
    <property type="match status" value="1"/>
</dbReference>
<feature type="domain" description="SpoVT-AbrB" evidence="8">
    <location>
        <begin position="5"/>
        <end position="52"/>
    </location>
</feature>
<keyword evidence="6 7" id="KW-0804">Transcription</keyword>
<keyword evidence="10" id="KW-1185">Reference proteome</keyword>
<dbReference type="HAMAP" id="MF_01008">
    <property type="entry name" value="MraZ"/>
    <property type="match status" value="1"/>
</dbReference>
<comment type="caution">
    <text evidence="9">The sequence shown here is derived from an EMBL/GenBank/DDBJ whole genome shotgun (WGS) entry which is preliminary data.</text>
</comment>
<dbReference type="InterPro" id="IPR007159">
    <property type="entry name" value="SpoVT-AbrB_dom"/>
</dbReference>
<dbReference type="PROSITE" id="PS51740">
    <property type="entry name" value="SPOVT_ABRB"/>
    <property type="match status" value="2"/>
</dbReference>
<dbReference type="PANTHER" id="PTHR34701:SF1">
    <property type="entry name" value="TRANSCRIPTIONAL REGULATOR MRAZ"/>
    <property type="match status" value="1"/>
</dbReference>
<comment type="similarity">
    <text evidence="7">Belongs to the MraZ family.</text>
</comment>
<keyword evidence="4 7" id="KW-0805">Transcription regulation</keyword>
<organism evidence="9 10">
    <name type="scientific">Glycocaulis albus</name>
    <dbReference type="NCBI Taxonomy" id="1382801"/>
    <lineage>
        <taxon>Bacteria</taxon>
        <taxon>Pseudomonadati</taxon>
        <taxon>Pseudomonadota</taxon>
        <taxon>Alphaproteobacteria</taxon>
        <taxon>Maricaulales</taxon>
        <taxon>Maricaulaceae</taxon>
        <taxon>Glycocaulis</taxon>
    </lineage>
</organism>
<evidence type="ECO:0000313" key="10">
    <source>
        <dbReference type="Proteomes" id="UP000648722"/>
    </source>
</evidence>
<dbReference type="PANTHER" id="PTHR34701">
    <property type="entry name" value="TRANSCRIPTIONAL REGULATOR MRAZ"/>
    <property type="match status" value="1"/>
</dbReference>
<dbReference type="Proteomes" id="UP000648722">
    <property type="component" value="Unassembled WGS sequence"/>
</dbReference>
<protein>
    <recommendedName>
        <fullName evidence="1 7">Transcriptional regulator MraZ</fullName>
    </recommendedName>
</protein>
<comment type="subunit">
    <text evidence="7">Forms oligomers.</text>
</comment>
<keyword evidence="5 7" id="KW-0238">DNA-binding</keyword>
<evidence type="ECO:0000313" key="9">
    <source>
        <dbReference type="EMBL" id="GGG99448.1"/>
    </source>
</evidence>
<dbReference type="InterPro" id="IPR035642">
    <property type="entry name" value="MraZ_N"/>
</dbReference>
<evidence type="ECO:0000256" key="3">
    <source>
        <dbReference type="ARBA" id="ARBA00022737"/>
    </source>
</evidence>
<sequence length="154" mass="16815">MFFSTTTNGIDAKGRVSVPADFRAVVSAERFGGIYVWCSFNGPFLEGGGEALMAEMAAAIDAMDPYDDARTAFERVIFGGARPLSFDQTGRISLPREFIEHAGLGAKATFVGMGRRFEVWSPDAHAERHARDLTFARDNKAALRRPPARPQEGS</sequence>
<dbReference type="Gene3D" id="3.40.1550.20">
    <property type="entry name" value="Transcriptional regulator MraZ domain"/>
    <property type="match status" value="1"/>
</dbReference>
<keyword evidence="2 7" id="KW-0963">Cytoplasm</keyword>
<evidence type="ECO:0000259" key="8">
    <source>
        <dbReference type="PROSITE" id="PS51740"/>
    </source>
</evidence>
<dbReference type="InterPro" id="IPR020603">
    <property type="entry name" value="MraZ_dom"/>
</dbReference>
<dbReference type="CDD" id="cd16320">
    <property type="entry name" value="MraZ_N"/>
    <property type="match status" value="1"/>
</dbReference>
<dbReference type="EMBL" id="BMFS01000005">
    <property type="protein sequence ID" value="GGG99448.1"/>
    <property type="molecule type" value="Genomic_DNA"/>
</dbReference>
<gene>
    <name evidence="7 9" type="primary">mraZ</name>
    <name evidence="9" type="ORF">GCM10007420_14140</name>
</gene>
<dbReference type="InterPro" id="IPR003444">
    <property type="entry name" value="MraZ"/>
</dbReference>
<accession>A0ABQ1XP90</accession>